<dbReference type="Proteomes" id="UP000249915">
    <property type="component" value="Unassembled WGS sequence"/>
</dbReference>
<evidence type="ECO:0000313" key="2">
    <source>
        <dbReference type="Proteomes" id="UP000249915"/>
    </source>
</evidence>
<dbReference type="AlphaFoldDB" id="A0A2V4B0A5"/>
<comment type="caution">
    <text evidence="1">The sequence shown here is derived from an EMBL/GenBank/DDBJ whole genome shotgun (WGS) entry which is preliminary data.</text>
</comment>
<proteinExistence type="predicted"/>
<evidence type="ECO:0000313" key="1">
    <source>
        <dbReference type="EMBL" id="PXY27437.1"/>
    </source>
</evidence>
<protein>
    <submittedName>
        <fullName evidence="1">Uncharacterized protein</fullName>
    </submittedName>
</protein>
<organism evidence="1 2">
    <name type="scientific">Prauserella muralis</name>
    <dbReference type="NCBI Taxonomy" id="588067"/>
    <lineage>
        <taxon>Bacteria</taxon>
        <taxon>Bacillati</taxon>
        <taxon>Actinomycetota</taxon>
        <taxon>Actinomycetes</taxon>
        <taxon>Pseudonocardiales</taxon>
        <taxon>Pseudonocardiaceae</taxon>
        <taxon>Prauserella</taxon>
    </lineage>
</organism>
<accession>A0A2V4B0A5</accession>
<keyword evidence="2" id="KW-1185">Reference proteome</keyword>
<reference evidence="1 2" key="1">
    <citation type="submission" date="2016-07" db="EMBL/GenBank/DDBJ databases">
        <title>Draft genome sequence of Prauserella muralis DSM 45305, isolated from a mould-covered wall in an indoor environment.</title>
        <authorList>
            <person name="Ruckert C."/>
            <person name="Albersmeier A."/>
            <person name="Jiang C.-L."/>
            <person name="Jiang Y."/>
            <person name="Kalinowski J."/>
            <person name="Schneider O."/>
            <person name="Winkler A."/>
            <person name="Zotchev S.B."/>
        </authorList>
    </citation>
    <scope>NUCLEOTIDE SEQUENCE [LARGE SCALE GENOMIC DNA]</scope>
    <source>
        <strain evidence="1 2">DSM 45305</strain>
    </source>
</reference>
<gene>
    <name evidence="1" type="ORF">BAY60_13465</name>
</gene>
<name>A0A2V4B0A5_9PSEU</name>
<dbReference type="RefSeq" id="WP_112281437.1">
    <property type="nucleotide sequence ID" value="NZ_MASW01000002.1"/>
</dbReference>
<dbReference type="EMBL" id="MASW01000002">
    <property type="protein sequence ID" value="PXY27437.1"/>
    <property type="molecule type" value="Genomic_DNA"/>
</dbReference>
<dbReference type="OrthoDB" id="5191724at2"/>
<sequence length="145" mass="16613">MGFTPKRTVLKLSFSESDYDGFEVRIRKMTVEDAYLFDDLTGWEKDIKAGHVSREQAQERIDRMHRRMIECILDWNLEDDDGQPMPVTVESIRAQEPEFFWVLVRAWIRANSIVVDGDLKDSSPSGDPSAEASIPMEELSESLAS</sequence>